<evidence type="ECO:0000313" key="1">
    <source>
        <dbReference type="EMBL" id="VCW97450.1"/>
    </source>
</evidence>
<keyword evidence="2" id="KW-1185">Reference proteome</keyword>
<organism evidence="1 2">
    <name type="scientific">Gulo gulo</name>
    <name type="common">Wolverine</name>
    <name type="synonym">Gluton</name>
    <dbReference type="NCBI Taxonomy" id="48420"/>
    <lineage>
        <taxon>Eukaryota</taxon>
        <taxon>Metazoa</taxon>
        <taxon>Chordata</taxon>
        <taxon>Craniata</taxon>
        <taxon>Vertebrata</taxon>
        <taxon>Euteleostomi</taxon>
        <taxon>Mammalia</taxon>
        <taxon>Eutheria</taxon>
        <taxon>Laurasiatheria</taxon>
        <taxon>Carnivora</taxon>
        <taxon>Caniformia</taxon>
        <taxon>Musteloidea</taxon>
        <taxon>Mustelidae</taxon>
        <taxon>Guloninae</taxon>
        <taxon>Gulo</taxon>
    </lineage>
</organism>
<gene>
    <name evidence="1" type="ORF">BN2614_LOCUS6</name>
</gene>
<dbReference type="AlphaFoldDB" id="A0A9X9LVM0"/>
<proteinExistence type="predicted"/>
<evidence type="ECO:0000313" key="2">
    <source>
        <dbReference type="Proteomes" id="UP000269945"/>
    </source>
</evidence>
<comment type="caution">
    <text evidence="1">The sequence shown here is derived from an EMBL/GenBank/DDBJ whole genome shotgun (WGS) entry which is preliminary data.</text>
</comment>
<dbReference type="Proteomes" id="UP000269945">
    <property type="component" value="Unassembled WGS sequence"/>
</dbReference>
<protein>
    <submittedName>
        <fullName evidence="1">Uncharacterized protein</fullName>
    </submittedName>
</protein>
<accession>A0A9X9LVM0</accession>
<dbReference type="EMBL" id="CYRY02021906">
    <property type="protein sequence ID" value="VCW97450.1"/>
    <property type="molecule type" value="Genomic_DNA"/>
</dbReference>
<name>A0A9X9LVM0_GULGU</name>
<sequence length="24" mass="2694">MFNLQSCQNLRQAPSPSLCVCIQL</sequence>
<reference evidence="1 2" key="1">
    <citation type="submission" date="2018-10" db="EMBL/GenBank/DDBJ databases">
        <authorList>
            <person name="Ekblom R."/>
            <person name="Jareborg N."/>
        </authorList>
    </citation>
    <scope>NUCLEOTIDE SEQUENCE [LARGE SCALE GENOMIC DNA]</scope>
    <source>
        <tissue evidence="1">Muscle</tissue>
    </source>
</reference>